<comment type="caution">
    <text evidence="1">The sequence shown here is derived from an EMBL/GenBank/DDBJ whole genome shotgun (WGS) entry which is preliminary data.</text>
</comment>
<gene>
    <name evidence="1" type="ORF">LCGC14_2953380</name>
</gene>
<evidence type="ECO:0000313" key="1">
    <source>
        <dbReference type="EMBL" id="KKK67508.1"/>
    </source>
</evidence>
<name>A0A0F8XF70_9ZZZZ</name>
<organism evidence="1">
    <name type="scientific">marine sediment metagenome</name>
    <dbReference type="NCBI Taxonomy" id="412755"/>
    <lineage>
        <taxon>unclassified sequences</taxon>
        <taxon>metagenomes</taxon>
        <taxon>ecological metagenomes</taxon>
    </lineage>
</organism>
<feature type="non-terminal residue" evidence="1">
    <location>
        <position position="141"/>
    </location>
</feature>
<accession>A0A0F8XF70</accession>
<dbReference type="AlphaFoldDB" id="A0A0F8XF70"/>
<reference evidence="1" key="1">
    <citation type="journal article" date="2015" name="Nature">
        <title>Complex archaea that bridge the gap between prokaryotes and eukaryotes.</title>
        <authorList>
            <person name="Spang A."/>
            <person name="Saw J.H."/>
            <person name="Jorgensen S.L."/>
            <person name="Zaremba-Niedzwiedzka K."/>
            <person name="Martijn J."/>
            <person name="Lind A.E."/>
            <person name="van Eijk R."/>
            <person name="Schleper C."/>
            <person name="Guy L."/>
            <person name="Ettema T.J."/>
        </authorList>
    </citation>
    <scope>NUCLEOTIDE SEQUENCE</scope>
</reference>
<protein>
    <submittedName>
        <fullName evidence="1">Uncharacterized protein</fullName>
    </submittedName>
</protein>
<dbReference type="EMBL" id="LAZR01059577">
    <property type="protein sequence ID" value="KKK67508.1"/>
    <property type="molecule type" value="Genomic_DNA"/>
</dbReference>
<proteinExistence type="predicted"/>
<sequence>MASTDIEISAMGARNNVRRQIFGIFAGAEADKPGLLYMEDVDDSAVTGGHWLWFDSSDNLRTHTSKPTDQDSDGTAIGSGTGASKALDDLATVAINADLDPGADGTIDLGNTSKEFKDIWIDGVAYLDDLRADVCELGDAT</sequence>